<evidence type="ECO:0000313" key="3">
    <source>
        <dbReference type="Proteomes" id="UP001199631"/>
    </source>
</evidence>
<comment type="caution">
    <text evidence="2">The sequence shown here is derived from an EMBL/GenBank/DDBJ whole genome shotgun (WGS) entry which is preliminary data.</text>
</comment>
<keyword evidence="1" id="KW-1133">Transmembrane helix</keyword>
<accession>A0AAW5B2H1</accession>
<reference evidence="2 3" key="1">
    <citation type="journal article" date="2022" name="Evol. Bioinform. Online">
        <title>Draft Genome Sequence of Oceanobacillus jordanicus Strain GSFE11, a Halotolerant Plant Growth-Promoting Bacterial Endophyte Isolated From the Jordan Valley.</title>
        <authorList>
            <person name="Alhindi T."/>
            <person name="Albdaiwi R."/>
        </authorList>
    </citation>
    <scope>NUCLEOTIDE SEQUENCE [LARGE SCALE GENOMIC DNA]</scope>
    <source>
        <strain evidence="2 3">GSFE11</strain>
    </source>
</reference>
<keyword evidence="3" id="KW-1185">Reference proteome</keyword>
<feature type="transmembrane region" description="Helical" evidence="1">
    <location>
        <begin position="35"/>
        <end position="54"/>
    </location>
</feature>
<dbReference type="EMBL" id="JAIFZM010000003">
    <property type="protein sequence ID" value="MCG3418596.1"/>
    <property type="molecule type" value="Genomic_DNA"/>
</dbReference>
<name>A0AAW5B2H1_9BACI</name>
<dbReference type="Proteomes" id="UP001199631">
    <property type="component" value="Unassembled WGS sequence"/>
</dbReference>
<gene>
    <name evidence="2" type="ORF">K3T81_05480</name>
</gene>
<evidence type="ECO:0000256" key="1">
    <source>
        <dbReference type="SAM" id="Phobius"/>
    </source>
</evidence>
<keyword evidence="1" id="KW-0812">Transmembrane</keyword>
<keyword evidence="1" id="KW-0472">Membrane</keyword>
<organism evidence="2 3">
    <name type="scientific">Oceanobacillus jordanicus</name>
    <dbReference type="NCBI Taxonomy" id="2867266"/>
    <lineage>
        <taxon>Bacteria</taxon>
        <taxon>Bacillati</taxon>
        <taxon>Bacillota</taxon>
        <taxon>Bacilli</taxon>
        <taxon>Bacillales</taxon>
        <taxon>Bacillaceae</taxon>
        <taxon>Oceanobacillus</taxon>
    </lineage>
</organism>
<sequence>MLVLKEFVSSILLIVSWFIFAISAYLLYWTIVMPLLAIIPFFISLAIGLLYFFISRKLDVRKNN</sequence>
<protein>
    <submittedName>
        <fullName evidence="2">Uncharacterized protein</fullName>
    </submittedName>
</protein>
<evidence type="ECO:0000313" key="2">
    <source>
        <dbReference type="EMBL" id="MCG3418596.1"/>
    </source>
</evidence>
<feature type="transmembrane region" description="Helical" evidence="1">
    <location>
        <begin position="7"/>
        <end position="29"/>
    </location>
</feature>
<proteinExistence type="predicted"/>
<dbReference type="AlphaFoldDB" id="A0AAW5B2H1"/>